<name>A0A430FBM7_9BIFI</name>
<evidence type="ECO:0000313" key="7">
    <source>
        <dbReference type="Proteomes" id="UP000288607"/>
    </source>
</evidence>
<dbReference type="PANTHER" id="PTHR11717">
    <property type="entry name" value="LOW MOLECULAR WEIGHT PROTEIN TYROSINE PHOSPHATASE"/>
    <property type="match status" value="1"/>
</dbReference>
<protein>
    <submittedName>
        <fullName evidence="6">Protein-tyrosine-phosphatase</fullName>
    </submittedName>
</protein>
<dbReference type="AlphaFoldDB" id="A0A430FBM7"/>
<evidence type="ECO:0000256" key="3">
    <source>
        <dbReference type="ARBA" id="ARBA00022912"/>
    </source>
</evidence>
<proteinExistence type="inferred from homology"/>
<dbReference type="Gene3D" id="3.40.50.2300">
    <property type="match status" value="1"/>
</dbReference>
<dbReference type="InterPro" id="IPR050438">
    <property type="entry name" value="LMW_PTPase"/>
</dbReference>
<dbReference type="Pfam" id="PF01451">
    <property type="entry name" value="LMWPc"/>
    <property type="match status" value="1"/>
</dbReference>
<feature type="domain" description="Phosphotyrosine protein phosphatase I" evidence="5">
    <location>
        <begin position="2"/>
        <end position="182"/>
    </location>
</feature>
<keyword evidence="7" id="KW-1185">Reference proteome</keyword>
<accession>A0A430FBM7</accession>
<dbReference type="InterPro" id="IPR023485">
    <property type="entry name" value="Ptyr_pPase"/>
</dbReference>
<feature type="active site" description="Nucleophile" evidence="4">
    <location>
        <position position="7"/>
    </location>
</feature>
<keyword evidence="3" id="KW-0904">Protein phosphatase</keyword>
<reference evidence="6 7" key="1">
    <citation type="submission" date="2018-09" db="EMBL/GenBank/DDBJ databases">
        <title>Characterization of the phylogenetic diversity of five novel species belonging to the genus Bifidobacterium.</title>
        <authorList>
            <person name="Lugli G.A."/>
            <person name="Duranti S."/>
            <person name="Milani C."/>
        </authorList>
    </citation>
    <scope>NUCLEOTIDE SEQUENCE [LARGE SCALE GENOMIC DNA]</scope>
    <source>
        <strain evidence="6 7">2028B</strain>
    </source>
</reference>
<dbReference type="Proteomes" id="UP000288607">
    <property type="component" value="Unassembled WGS sequence"/>
</dbReference>
<dbReference type="SUPFAM" id="SSF52788">
    <property type="entry name" value="Phosphotyrosine protein phosphatases I"/>
    <property type="match status" value="1"/>
</dbReference>
<dbReference type="RefSeq" id="WP_164520760.1">
    <property type="nucleotide sequence ID" value="NZ_QXGJ01000009.1"/>
</dbReference>
<sequence length="185" mass="20841">MFIVTFCTGNICRSPMAEYLMRHELHQRGVGDDTIRLASAGTLRLDSRPIDPQCRTLLAKDGIDASMHRSTPLTPDIADQADLFLCFEERHIERLTMDAPTASRKTFLIADFANICNMLRNRGDLPKATPEESLSTIRMNAPLLRPMLPEPEEIDDPYQLDPEDYERAHAMIKRSVDSIVSALVA</sequence>
<dbReference type="EMBL" id="QXGJ01000009">
    <property type="protein sequence ID" value="RSX50211.1"/>
    <property type="molecule type" value="Genomic_DNA"/>
</dbReference>
<dbReference type="SMART" id="SM00226">
    <property type="entry name" value="LMWPc"/>
    <property type="match status" value="1"/>
</dbReference>
<evidence type="ECO:0000259" key="5">
    <source>
        <dbReference type="SMART" id="SM00226"/>
    </source>
</evidence>
<dbReference type="GO" id="GO:0004725">
    <property type="term" value="F:protein tyrosine phosphatase activity"/>
    <property type="evidence" value="ECO:0007669"/>
    <property type="project" value="InterPro"/>
</dbReference>
<evidence type="ECO:0000256" key="2">
    <source>
        <dbReference type="ARBA" id="ARBA00022801"/>
    </source>
</evidence>
<dbReference type="InterPro" id="IPR036196">
    <property type="entry name" value="Ptyr_pPase_sf"/>
</dbReference>
<evidence type="ECO:0000313" key="6">
    <source>
        <dbReference type="EMBL" id="RSX50211.1"/>
    </source>
</evidence>
<gene>
    <name evidence="6" type="ORF">D2E23_1759</name>
</gene>
<keyword evidence="2" id="KW-0378">Hydrolase</keyword>
<dbReference type="InterPro" id="IPR017867">
    <property type="entry name" value="Tyr_phospatase_low_mol_wt"/>
</dbReference>
<feature type="active site" description="Nucleophile" evidence="4">
    <location>
        <position position="13"/>
    </location>
</feature>
<comment type="caution">
    <text evidence="6">The sequence shown here is derived from an EMBL/GenBank/DDBJ whole genome shotgun (WGS) entry which is preliminary data.</text>
</comment>
<dbReference type="PRINTS" id="PR00719">
    <property type="entry name" value="LMWPTPASE"/>
</dbReference>
<evidence type="ECO:0000256" key="1">
    <source>
        <dbReference type="ARBA" id="ARBA00011063"/>
    </source>
</evidence>
<organism evidence="6 7">
    <name type="scientific">Bifidobacterium callimiconis</name>
    <dbReference type="NCBI Taxonomy" id="2306973"/>
    <lineage>
        <taxon>Bacteria</taxon>
        <taxon>Bacillati</taxon>
        <taxon>Actinomycetota</taxon>
        <taxon>Actinomycetes</taxon>
        <taxon>Bifidobacteriales</taxon>
        <taxon>Bifidobacteriaceae</taxon>
        <taxon>Bifidobacterium</taxon>
    </lineage>
</organism>
<dbReference type="PANTHER" id="PTHR11717:SF31">
    <property type="entry name" value="LOW MOLECULAR WEIGHT PROTEIN-TYROSINE-PHOSPHATASE ETP-RELATED"/>
    <property type="match status" value="1"/>
</dbReference>
<evidence type="ECO:0000256" key="4">
    <source>
        <dbReference type="PIRSR" id="PIRSR617867-1"/>
    </source>
</evidence>
<comment type="similarity">
    <text evidence="1">Belongs to the low molecular weight phosphotyrosine protein phosphatase family.</text>
</comment>